<feature type="compositionally biased region" description="Pro residues" evidence="1">
    <location>
        <begin position="706"/>
        <end position="727"/>
    </location>
</feature>
<feature type="compositionally biased region" description="Low complexity" evidence="1">
    <location>
        <begin position="208"/>
        <end position="217"/>
    </location>
</feature>
<feature type="domain" description="PDZ" evidence="2">
    <location>
        <begin position="226"/>
        <end position="299"/>
    </location>
</feature>
<feature type="compositionally biased region" description="Basic and acidic residues" evidence="1">
    <location>
        <begin position="793"/>
        <end position="819"/>
    </location>
</feature>
<feature type="region of interest" description="Disordered" evidence="1">
    <location>
        <begin position="125"/>
        <end position="224"/>
    </location>
</feature>
<feature type="compositionally biased region" description="Pro residues" evidence="1">
    <location>
        <begin position="857"/>
        <end position="878"/>
    </location>
</feature>
<dbReference type="GO" id="GO:0008104">
    <property type="term" value="P:intracellular protein localization"/>
    <property type="evidence" value="ECO:0007669"/>
    <property type="project" value="TreeGrafter"/>
</dbReference>
<sequence>MSHALMDKPLTDGTNSNASPYTPSLTRTVEISGEKGPLGIHVVPFCSSLSGRTLGLHIRGVEENSRSKREGIFHDDECIVRINDTELMDKTFTQSQEVFRQAMRSPTVRLEVVPVGNRERYEKSIIGSLLTSPDPPTDGPPTTKKTPPPVKVKPTLRPPPGETTDGGGGGGGAGVLEVRGSPGTQRPPSRLSPNPKGRSESPLLRKSLGLPPLAGLTGKKGGKKLRVDLKKGEQQDSGHLMSHLENTQKNSPGVGVISRTPKRIAPDGRLRVNDQLVAVNGESLLGKSNHEAMETLRRSMSNEGNLRGLIQLLVLRPLLQTSQEQAEVRRTLNRSFDSCTGHMSAVGQANRPAQAALVLNSLYQRADFHSLSNGGYGLTEEGHHEEDGTLLRSQHEADLSSASPPGAAPNTSSDWESGPGENSFRSEAQGQVEHHHVKSSKSMDLVADESNVGALTGQKPVSSLAQALGPTLGLKKSSSLESLQTAVSEAQRVNQQQQQQQQLLPFHRPRPHMVRGRGCNESFRAAIDKSYDGPPEDDDDDFSDQSSGRDTPASSSSRLGDAEEGKKDKKKKTKGKKKDKMKAKGKEKEREKEKEKKKEDGAEELDKKSKKKGFALLRFGKKKETKTLIKHTADILSEEELERMKEERERIEAKHQELRDRQARDRYPTPDMEDDAMDPNYARIHAFRVPSSPPLTLRTHTRSPSPQSPPRPPLHPPGPHLHAPGPPVHSREPSGEDALDGLYAKVNKQRAPAPAPSTDRPDRQTDRERFGKKKETKTLIKHTADILSEEELERMKEERERIEAKHQELRDRQARDRYPTPDMEDDAMDPNYARIHAFRVPSSPPLTLRTHTRSPSPQSPPRPPLHPPGPPLHAPGPPVHSREPSGEDALDGLYAKVNKQRAPAPAPSTDRPDRQTDRESMDRIQQLRREYQQARREGAAPAYEDLESRRRGPEYDPHRVSAQQRFRLIYVARSPNGSPHVLGCCTTVTSCRHLLPPPPAAATADAAADAERR</sequence>
<dbReference type="GO" id="GO:0007155">
    <property type="term" value="P:cell adhesion"/>
    <property type="evidence" value="ECO:0007669"/>
    <property type="project" value="TreeGrafter"/>
</dbReference>
<feature type="compositionally biased region" description="Basic and acidic residues" evidence="1">
    <location>
        <begin position="582"/>
        <end position="607"/>
    </location>
</feature>
<feature type="compositionally biased region" description="Basic and acidic residues" evidence="1">
    <location>
        <begin position="380"/>
        <end position="398"/>
    </location>
</feature>
<feature type="region of interest" description="Disordered" evidence="1">
    <location>
        <begin position="487"/>
        <end position="615"/>
    </location>
</feature>
<evidence type="ECO:0000313" key="3">
    <source>
        <dbReference type="Proteomes" id="UP000515152"/>
    </source>
</evidence>
<dbReference type="GO" id="GO:0045197">
    <property type="term" value="P:establishment or maintenance of epithelial cell apical/basal polarity"/>
    <property type="evidence" value="ECO:0007669"/>
    <property type="project" value="TreeGrafter"/>
</dbReference>
<dbReference type="Proteomes" id="UP000515152">
    <property type="component" value="Chromosome 2"/>
</dbReference>
<dbReference type="PANTHER" id="PTHR16484">
    <property type="entry name" value="PARTITIONING DEFECTIVE 3 RELATED"/>
    <property type="match status" value="1"/>
</dbReference>
<dbReference type="GO" id="GO:0005912">
    <property type="term" value="C:adherens junction"/>
    <property type="evidence" value="ECO:0007669"/>
    <property type="project" value="TreeGrafter"/>
</dbReference>
<dbReference type="GO" id="GO:0016324">
    <property type="term" value="C:apical plasma membrane"/>
    <property type="evidence" value="ECO:0007669"/>
    <property type="project" value="TreeGrafter"/>
</dbReference>
<feature type="compositionally biased region" description="Basic and acidic residues" evidence="1">
    <location>
        <begin position="910"/>
        <end position="938"/>
    </location>
</feature>
<dbReference type="InterPro" id="IPR052213">
    <property type="entry name" value="PAR3"/>
</dbReference>
<dbReference type="PROSITE" id="PS50106">
    <property type="entry name" value="PDZ"/>
    <property type="match status" value="1"/>
</dbReference>
<feature type="compositionally biased region" description="Basic and acidic residues" evidence="1">
    <location>
        <begin position="1"/>
        <end position="10"/>
    </location>
</feature>
<dbReference type="GO" id="GO:0043296">
    <property type="term" value="C:apical junction complex"/>
    <property type="evidence" value="ECO:0007669"/>
    <property type="project" value="TreeGrafter"/>
</dbReference>
<dbReference type="OrthoDB" id="6264899at2759"/>
<feature type="compositionally biased region" description="Basic and acidic residues" evidence="1">
    <location>
        <begin position="759"/>
        <end position="769"/>
    </location>
</feature>
<dbReference type="PANTHER" id="PTHR16484:SF4">
    <property type="entry name" value="PARTITIONING DEFECTIVE 3 HOMOLOG B"/>
    <property type="match status" value="1"/>
</dbReference>
<feature type="compositionally biased region" description="Pro residues" evidence="1">
    <location>
        <begin position="146"/>
        <end position="161"/>
    </location>
</feature>
<gene>
    <name evidence="4" type="primary">LOC105899121</name>
</gene>
<dbReference type="FunFam" id="2.30.42.10:FF:000109">
    <property type="entry name" value="partitioning defective 3 homolog isoform X9"/>
    <property type="match status" value="1"/>
</dbReference>
<feature type="compositionally biased region" description="Basic and acidic residues" evidence="1">
    <location>
        <begin position="946"/>
        <end position="959"/>
    </location>
</feature>
<feature type="region of interest" description="Disordered" evidence="1">
    <location>
        <begin position="374"/>
        <end position="443"/>
    </location>
</feature>
<proteinExistence type="predicted"/>
<dbReference type="GO" id="GO:0005938">
    <property type="term" value="C:cell cortex"/>
    <property type="evidence" value="ECO:0007669"/>
    <property type="project" value="TreeGrafter"/>
</dbReference>
<dbReference type="SMART" id="SM00228">
    <property type="entry name" value="PDZ"/>
    <property type="match status" value="2"/>
</dbReference>
<dbReference type="GO" id="GO:0030010">
    <property type="term" value="P:establishment of cell polarity"/>
    <property type="evidence" value="ECO:0007669"/>
    <property type="project" value="TreeGrafter"/>
</dbReference>
<name>A0A6P8FZM0_CLUHA</name>
<dbReference type="GeneID" id="105899121"/>
<feature type="compositionally biased region" description="Gly residues" evidence="1">
    <location>
        <begin position="164"/>
        <end position="174"/>
    </location>
</feature>
<dbReference type="GO" id="GO:0000226">
    <property type="term" value="P:microtubule cytoskeleton organization"/>
    <property type="evidence" value="ECO:0007669"/>
    <property type="project" value="TreeGrafter"/>
</dbReference>
<dbReference type="InterPro" id="IPR001478">
    <property type="entry name" value="PDZ"/>
</dbReference>
<feature type="compositionally biased region" description="Basic residues" evidence="1">
    <location>
        <begin position="568"/>
        <end position="581"/>
    </location>
</feature>
<protein>
    <submittedName>
        <fullName evidence="4">Partitioning defective 3 homolog B-like</fullName>
    </submittedName>
</protein>
<feature type="compositionally biased region" description="Polar residues" evidence="1">
    <location>
        <begin position="12"/>
        <end position="23"/>
    </location>
</feature>
<feature type="compositionally biased region" description="Acidic residues" evidence="1">
    <location>
        <begin position="534"/>
        <end position="543"/>
    </location>
</feature>
<dbReference type="AlphaFoldDB" id="A0A6P8FZM0"/>
<feature type="compositionally biased region" description="Basic and acidic residues" evidence="1">
    <location>
        <begin position="645"/>
        <end position="668"/>
    </location>
</feature>
<feature type="region of interest" description="Disordered" evidence="1">
    <location>
        <begin position="645"/>
        <end position="959"/>
    </location>
</feature>
<feature type="region of interest" description="Disordered" evidence="1">
    <location>
        <begin position="1"/>
        <end position="23"/>
    </location>
</feature>
<dbReference type="KEGG" id="char:105899121"/>
<dbReference type="GO" id="GO:0051660">
    <property type="term" value="P:establishment of centrosome localization"/>
    <property type="evidence" value="ECO:0007669"/>
    <property type="project" value="TreeGrafter"/>
</dbReference>
<evidence type="ECO:0000256" key="1">
    <source>
        <dbReference type="SAM" id="MobiDB-lite"/>
    </source>
</evidence>
<evidence type="ECO:0000313" key="4">
    <source>
        <dbReference type="RefSeq" id="XP_031433283.2"/>
    </source>
</evidence>
<organism evidence="3 4">
    <name type="scientific">Clupea harengus</name>
    <name type="common">Atlantic herring</name>
    <dbReference type="NCBI Taxonomy" id="7950"/>
    <lineage>
        <taxon>Eukaryota</taxon>
        <taxon>Metazoa</taxon>
        <taxon>Chordata</taxon>
        <taxon>Craniata</taxon>
        <taxon>Vertebrata</taxon>
        <taxon>Euteleostomi</taxon>
        <taxon>Actinopterygii</taxon>
        <taxon>Neopterygii</taxon>
        <taxon>Teleostei</taxon>
        <taxon>Clupei</taxon>
        <taxon>Clupeiformes</taxon>
        <taxon>Clupeoidei</taxon>
        <taxon>Clupeidae</taxon>
        <taxon>Clupea</taxon>
    </lineage>
</organism>
<keyword evidence="3" id="KW-1185">Reference proteome</keyword>
<evidence type="ECO:0000259" key="2">
    <source>
        <dbReference type="PROSITE" id="PS50106"/>
    </source>
</evidence>
<reference evidence="4" key="1">
    <citation type="submission" date="2025-08" db="UniProtKB">
        <authorList>
            <consortium name="RefSeq"/>
        </authorList>
    </citation>
    <scope>IDENTIFICATION</scope>
</reference>
<dbReference type="RefSeq" id="XP_031433283.2">
    <property type="nucleotide sequence ID" value="XM_031577423.2"/>
</dbReference>
<accession>A0A6P8FZM0</accession>
<dbReference type="GO" id="GO:0035091">
    <property type="term" value="F:phosphatidylinositol binding"/>
    <property type="evidence" value="ECO:0007669"/>
    <property type="project" value="TreeGrafter"/>
</dbReference>
<dbReference type="CDD" id="cd06691">
    <property type="entry name" value="PDZ1_Par3-like"/>
    <property type="match status" value="1"/>
</dbReference>